<dbReference type="OrthoDB" id="7561931at2"/>
<keyword evidence="2" id="KW-1185">Reference proteome</keyword>
<name>A0A0F7KQH7_9SPHN</name>
<organism evidence="1 2">
    <name type="scientific">Croceibacterium atlanticum</name>
    <dbReference type="NCBI Taxonomy" id="1267766"/>
    <lineage>
        <taxon>Bacteria</taxon>
        <taxon>Pseudomonadati</taxon>
        <taxon>Pseudomonadota</taxon>
        <taxon>Alphaproteobacteria</taxon>
        <taxon>Sphingomonadales</taxon>
        <taxon>Erythrobacteraceae</taxon>
        <taxon>Croceibacterium</taxon>
    </lineage>
</organism>
<dbReference type="RefSeq" id="WP_156320035.1">
    <property type="nucleotide sequence ID" value="NZ_CP011452.2"/>
</dbReference>
<protein>
    <submittedName>
        <fullName evidence="1">Uncharacterized protein</fullName>
    </submittedName>
</protein>
<dbReference type="AlphaFoldDB" id="A0A0F7KQH7"/>
<dbReference type="KEGG" id="aay:WYH_00297"/>
<dbReference type="PATRIC" id="fig|1267766.3.peg.303"/>
<dbReference type="Proteomes" id="UP000034392">
    <property type="component" value="Chromosome"/>
</dbReference>
<dbReference type="EMBL" id="CP011452">
    <property type="protein sequence ID" value="AKH41361.1"/>
    <property type="molecule type" value="Genomic_DNA"/>
</dbReference>
<proteinExistence type="predicted"/>
<evidence type="ECO:0000313" key="1">
    <source>
        <dbReference type="EMBL" id="AKH41361.1"/>
    </source>
</evidence>
<sequence length="393" mass="43194">MKNISNIRNFQTLSSVFLALGVIGLLVWVVADEVRRSELSALRLPVAGDLGVNADKQASLRQSISVSLASAPLDQKLLAQFLILSEDGSERAKGYPLLANLGWRSTAAQQLLLAEALEGQDLREIMERSDGLLRRGRYSDELISLMLAAEQDPAGRRWLVGALRSNPPWAGRFFGRSSGLESEAALRAHGILLGDLMDAEIAVGRNQLRSGLSAMVDRGLFEEAYSLFERSVPVKADKRGLVDPDFTLAFAVQRSGEGSHPFEWTVTSGPGINSRLVSAGDKTFLNLRWDGRGNPLLLRQFFRPQGLDISQLLLTSRDGDSAVLERSAQIFVSCADRPTDKVRFIPAEQDDGSLLYRAERPLSCDFAKLEVLGLARGFGNRELNIQIDRISFI</sequence>
<accession>A0A0F7KQH7</accession>
<gene>
    <name evidence="1" type="ORF">WYH_00297</name>
</gene>
<evidence type="ECO:0000313" key="2">
    <source>
        <dbReference type="Proteomes" id="UP000034392"/>
    </source>
</evidence>
<reference evidence="1" key="1">
    <citation type="submission" date="2015-05" db="EMBL/GenBank/DDBJ databases">
        <title>The complete genome of Altererythrobacter atlanticus strain 26DY36.</title>
        <authorList>
            <person name="Wu Y.-H."/>
            <person name="Cheng H."/>
            <person name="Wu X.-W."/>
        </authorList>
    </citation>
    <scope>NUCLEOTIDE SEQUENCE [LARGE SCALE GENOMIC DNA]</scope>
    <source>
        <strain evidence="1">26DY36</strain>
    </source>
</reference>